<evidence type="ECO:0000313" key="1">
    <source>
        <dbReference type="EMBL" id="GFN80158.1"/>
    </source>
</evidence>
<sequence length="122" mass="13493">MLNSSGTIQLLGSYRVVPTHGINRIPSTPGALIKTRLSFHKGAEAIAYRPVYFIAYSGRLARQSQCSNCRSISLPVYLRSARISYSASGGGLIKRKLVKVVDLYLHGYLDSKVNEFTTLRKT</sequence>
<dbReference type="EMBL" id="BLXT01000801">
    <property type="protein sequence ID" value="GFN80158.1"/>
    <property type="molecule type" value="Genomic_DNA"/>
</dbReference>
<organism evidence="1 2">
    <name type="scientific">Plakobranchus ocellatus</name>
    <dbReference type="NCBI Taxonomy" id="259542"/>
    <lineage>
        <taxon>Eukaryota</taxon>
        <taxon>Metazoa</taxon>
        <taxon>Spiralia</taxon>
        <taxon>Lophotrochozoa</taxon>
        <taxon>Mollusca</taxon>
        <taxon>Gastropoda</taxon>
        <taxon>Heterobranchia</taxon>
        <taxon>Euthyneura</taxon>
        <taxon>Panpulmonata</taxon>
        <taxon>Sacoglossa</taxon>
        <taxon>Placobranchoidea</taxon>
        <taxon>Plakobranchidae</taxon>
        <taxon>Plakobranchus</taxon>
    </lineage>
</organism>
<protein>
    <submittedName>
        <fullName evidence="1">Uncharacterized protein</fullName>
    </submittedName>
</protein>
<reference evidence="1 2" key="1">
    <citation type="journal article" date="2021" name="Elife">
        <title>Chloroplast acquisition without the gene transfer in kleptoplastic sea slugs, Plakobranchus ocellatus.</title>
        <authorList>
            <person name="Maeda T."/>
            <person name="Takahashi S."/>
            <person name="Yoshida T."/>
            <person name="Shimamura S."/>
            <person name="Takaki Y."/>
            <person name="Nagai Y."/>
            <person name="Toyoda A."/>
            <person name="Suzuki Y."/>
            <person name="Arimoto A."/>
            <person name="Ishii H."/>
            <person name="Satoh N."/>
            <person name="Nishiyama T."/>
            <person name="Hasebe M."/>
            <person name="Maruyama T."/>
            <person name="Minagawa J."/>
            <person name="Obokata J."/>
            <person name="Shigenobu S."/>
        </authorList>
    </citation>
    <scope>NUCLEOTIDE SEQUENCE [LARGE SCALE GENOMIC DNA]</scope>
</reference>
<dbReference type="AlphaFoldDB" id="A0AAV3YAW4"/>
<dbReference type="Proteomes" id="UP000735302">
    <property type="component" value="Unassembled WGS sequence"/>
</dbReference>
<name>A0AAV3YAW4_9GAST</name>
<evidence type="ECO:0000313" key="2">
    <source>
        <dbReference type="Proteomes" id="UP000735302"/>
    </source>
</evidence>
<comment type="caution">
    <text evidence="1">The sequence shown here is derived from an EMBL/GenBank/DDBJ whole genome shotgun (WGS) entry which is preliminary data.</text>
</comment>
<keyword evidence="2" id="KW-1185">Reference proteome</keyword>
<accession>A0AAV3YAW4</accession>
<gene>
    <name evidence="1" type="ORF">PoB_000666400</name>
</gene>
<proteinExistence type="predicted"/>